<dbReference type="FunFam" id="3.30.70.270:FF:000001">
    <property type="entry name" value="Diguanylate cyclase domain protein"/>
    <property type="match status" value="1"/>
</dbReference>
<keyword evidence="4 8" id="KW-0812">Transmembrane</keyword>
<dbReference type="CDD" id="cd12915">
    <property type="entry name" value="PDC2_DGC_like"/>
    <property type="match status" value="1"/>
</dbReference>
<organism evidence="10 11">
    <name type="scientific">Paraburkholderia phenazinium</name>
    <dbReference type="NCBI Taxonomy" id="60549"/>
    <lineage>
        <taxon>Bacteria</taxon>
        <taxon>Pseudomonadati</taxon>
        <taxon>Pseudomonadota</taxon>
        <taxon>Betaproteobacteria</taxon>
        <taxon>Burkholderiales</taxon>
        <taxon>Burkholderiaceae</taxon>
        <taxon>Paraburkholderia</taxon>
    </lineage>
</organism>
<gene>
    <name evidence="10" type="ORF">SAMN05444165_2799</name>
</gene>
<dbReference type="Pfam" id="PF02743">
    <property type="entry name" value="dCache_1"/>
    <property type="match status" value="1"/>
</dbReference>
<dbReference type="InterPro" id="IPR000160">
    <property type="entry name" value="GGDEF_dom"/>
</dbReference>
<evidence type="ECO:0000256" key="1">
    <source>
        <dbReference type="ARBA" id="ARBA00004651"/>
    </source>
</evidence>
<accession>A0A1N6J566</accession>
<dbReference type="CDD" id="cd01949">
    <property type="entry name" value="GGDEF"/>
    <property type="match status" value="1"/>
</dbReference>
<feature type="transmembrane region" description="Helical" evidence="8">
    <location>
        <begin position="40"/>
        <end position="61"/>
    </location>
</feature>
<evidence type="ECO:0000256" key="2">
    <source>
        <dbReference type="ARBA" id="ARBA00012528"/>
    </source>
</evidence>
<keyword evidence="6 8" id="KW-0472">Membrane</keyword>
<comment type="catalytic activity">
    <reaction evidence="7">
        <text>2 GTP = 3',3'-c-di-GMP + 2 diphosphate</text>
        <dbReference type="Rhea" id="RHEA:24898"/>
        <dbReference type="ChEBI" id="CHEBI:33019"/>
        <dbReference type="ChEBI" id="CHEBI:37565"/>
        <dbReference type="ChEBI" id="CHEBI:58805"/>
        <dbReference type="EC" id="2.7.7.65"/>
    </reaction>
</comment>
<keyword evidence="3" id="KW-1003">Cell membrane</keyword>
<evidence type="ECO:0000256" key="8">
    <source>
        <dbReference type="SAM" id="Phobius"/>
    </source>
</evidence>
<evidence type="ECO:0000256" key="5">
    <source>
        <dbReference type="ARBA" id="ARBA00022989"/>
    </source>
</evidence>
<dbReference type="InterPro" id="IPR033479">
    <property type="entry name" value="dCache_1"/>
</dbReference>
<proteinExistence type="predicted"/>
<dbReference type="Gene3D" id="3.30.450.20">
    <property type="entry name" value="PAS domain"/>
    <property type="match status" value="2"/>
</dbReference>
<dbReference type="EC" id="2.7.7.65" evidence="2"/>
<dbReference type="AlphaFoldDB" id="A0A1N6J566"/>
<dbReference type="GO" id="GO:0052621">
    <property type="term" value="F:diguanylate cyclase activity"/>
    <property type="evidence" value="ECO:0007669"/>
    <property type="project" value="UniProtKB-EC"/>
</dbReference>
<dbReference type="PROSITE" id="PS50887">
    <property type="entry name" value="GGDEF"/>
    <property type="match status" value="1"/>
</dbReference>
<sequence length="521" mass="56581">MQTSDRAPPPPVRGFQHLRHGLAARISRIAVLAGRHPLTVGALGTLLSLGAVGLTLVTLAAGRQDAIDHARDTSRSVISILSSDVQHNFELADLSLQAVAAGLRDPVVMNLDPGIRHKVLFERTATARYISAVTALDEDGNVVEYGAGTPPQANFADRDYFYVHEQSRDLGLYISKPYHSRLRNHAGSIALSRRIEKADGSFGGIAAVAIDLDYFQQLLDKLDVGTHGIALILRNDGTLVARSPALDDSTQFVVLRSPMFRRMLEGKNGSYEAVSPVDGRTRLYTFARIPGTTLIAAVAPAEDDMLAEWKGRSEIVGASALFVSGTFVVVIWLLAFALRDRTAMQSRLEHMAQTDSLTGLNNRRTLDKALLTEWQRMQRTGRELSVLFIDADHFKKYNDEHGHAVGDQALKRIAAGLERHLRRPGDLVARYGGEEFVAVLPDTGERGALNVAEAIRREIEVCHHAEGVRRIPALTVSIGCGTAGQAGDASLDAFMRRTDAALYAAKTAGRNRVAPAAPVDL</sequence>
<dbReference type="Pfam" id="PF00990">
    <property type="entry name" value="GGDEF"/>
    <property type="match status" value="1"/>
</dbReference>
<reference evidence="10 11" key="1">
    <citation type="submission" date="2016-11" db="EMBL/GenBank/DDBJ databases">
        <authorList>
            <person name="Jaros S."/>
            <person name="Januszkiewicz K."/>
            <person name="Wedrychowicz H."/>
        </authorList>
    </citation>
    <scope>NUCLEOTIDE SEQUENCE [LARGE SCALE GENOMIC DNA]</scope>
    <source>
        <strain evidence="10 11">GAS95</strain>
    </source>
</reference>
<feature type="domain" description="GGDEF" evidence="9">
    <location>
        <begin position="382"/>
        <end position="518"/>
    </location>
</feature>
<evidence type="ECO:0000256" key="4">
    <source>
        <dbReference type="ARBA" id="ARBA00022692"/>
    </source>
</evidence>
<dbReference type="PANTHER" id="PTHR45138:SF9">
    <property type="entry name" value="DIGUANYLATE CYCLASE DGCM-RELATED"/>
    <property type="match status" value="1"/>
</dbReference>
<protein>
    <recommendedName>
        <fullName evidence="2">diguanylate cyclase</fullName>
        <ecNumber evidence="2">2.7.7.65</ecNumber>
    </recommendedName>
</protein>
<dbReference type="SUPFAM" id="SSF55073">
    <property type="entry name" value="Nucleotide cyclase"/>
    <property type="match status" value="1"/>
</dbReference>
<evidence type="ECO:0000256" key="6">
    <source>
        <dbReference type="ARBA" id="ARBA00023136"/>
    </source>
</evidence>
<evidence type="ECO:0000313" key="10">
    <source>
        <dbReference type="EMBL" id="SIO39437.1"/>
    </source>
</evidence>
<dbReference type="GO" id="GO:0043709">
    <property type="term" value="P:cell adhesion involved in single-species biofilm formation"/>
    <property type="evidence" value="ECO:0007669"/>
    <property type="project" value="TreeGrafter"/>
</dbReference>
<dbReference type="InterPro" id="IPR043128">
    <property type="entry name" value="Rev_trsase/Diguanyl_cyclase"/>
</dbReference>
<keyword evidence="11" id="KW-1185">Reference proteome</keyword>
<dbReference type="Gene3D" id="3.30.70.270">
    <property type="match status" value="1"/>
</dbReference>
<dbReference type="OrthoDB" id="9813903at2"/>
<name>A0A1N6J566_9BURK</name>
<dbReference type="Proteomes" id="UP000185151">
    <property type="component" value="Unassembled WGS sequence"/>
</dbReference>
<evidence type="ECO:0000256" key="3">
    <source>
        <dbReference type="ARBA" id="ARBA00022475"/>
    </source>
</evidence>
<evidence type="ECO:0000256" key="7">
    <source>
        <dbReference type="ARBA" id="ARBA00034247"/>
    </source>
</evidence>
<dbReference type="CDD" id="cd12914">
    <property type="entry name" value="PDC1_DGC_like"/>
    <property type="match status" value="1"/>
</dbReference>
<dbReference type="EMBL" id="FSRU01000001">
    <property type="protein sequence ID" value="SIO39437.1"/>
    <property type="molecule type" value="Genomic_DNA"/>
</dbReference>
<keyword evidence="5 8" id="KW-1133">Transmembrane helix</keyword>
<dbReference type="InterPro" id="IPR050469">
    <property type="entry name" value="Diguanylate_Cyclase"/>
</dbReference>
<dbReference type="NCBIfam" id="TIGR00254">
    <property type="entry name" value="GGDEF"/>
    <property type="match status" value="1"/>
</dbReference>
<feature type="transmembrane region" description="Helical" evidence="8">
    <location>
        <begin position="315"/>
        <end position="338"/>
    </location>
</feature>
<comment type="subcellular location">
    <subcellularLocation>
        <location evidence="1">Cell membrane</location>
        <topology evidence="1">Multi-pass membrane protein</topology>
    </subcellularLocation>
</comment>
<dbReference type="SMART" id="SM00267">
    <property type="entry name" value="GGDEF"/>
    <property type="match status" value="1"/>
</dbReference>
<dbReference type="GO" id="GO:0005886">
    <property type="term" value="C:plasma membrane"/>
    <property type="evidence" value="ECO:0007669"/>
    <property type="project" value="UniProtKB-SubCell"/>
</dbReference>
<dbReference type="InterPro" id="IPR029787">
    <property type="entry name" value="Nucleotide_cyclase"/>
</dbReference>
<evidence type="ECO:0000259" key="9">
    <source>
        <dbReference type="PROSITE" id="PS50887"/>
    </source>
</evidence>
<evidence type="ECO:0000313" key="11">
    <source>
        <dbReference type="Proteomes" id="UP000185151"/>
    </source>
</evidence>
<dbReference type="PANTHER" id="PTHR45138">
    <property type="entry name" value="REGULATORY COMPONENTS OF SENSORY TRANSDUCTION SYSTEM"/>
    <property type="match status" value="1"/>
</dbReference>
<dbReference type="GO" id="GO:1902201">
    <property type="term" value="P:negative regulation of bacterial-type flagellum-dependent cell motility"/>
    <property type="evidence" value="ECO:0007669"/>
    <property type="project" value="TreeGrafter"/>
</dbReference>